<keyword evidence="5" id="KW-1185">Reference proteome</keyword>
<dbReference type="CDD" id="cd04614">
    <property type="entry name" value="CBS_pair_arch2_repeat2"/>
    <property type="match status" value="1"/>
</dbReference>
<dbReference type="KEGG" id="abi:Aboo_0735"/>
<dbReference type="Pfam" id="PF00571">
    <property type="entry name" value="CBS"/>
    <property type="match status" value="4"/>
</dbReference>
<dbReference type="Proteomes" id="UP000001400">
    <property type="component" value="Chromosome"/>
</dbReference>
<dbReference type="PANTHER" id="PTHR43080:SF2">
    <property type="entry name" value="CBS DOMAIN-CONTAINING PROTEIN"/>
    <property type="match status" value="1"/>
</dbReference>
<evidence type="ECO:0000259" key="3">
    <source>
        <dbReference type="PROSITE" id="PS51371"/>
    </source>
</evidence>
<dbReference type="PROSITE" id="PS51371">
    <property type="entry name" value="CBS"/>
    <property type="match status" value="4"/>
</dbReference>
<feature type="domain" description="CBS" evidence="3">
    <location>
        <begin position="234"/>
        <end position="290"/>
    </location>
</feature>
<evidence type="ECO:0000256" key="2">
    <source>
        <dbReference type="PROSITE-ProRule" id="PRU00703"/>
    </source>
</evidence>
<dbReference type="InterPro" id="IPR046342">
    <property type="entry name" value="CBS_dom_sf"/>
</dbReference>
<dbReference type="AlphaFoldDB" id="D3TDB1"/>
<keyword evidence="1 2" id="KW-0129">CBS domain</keyword>
<gene>
    <name evidence="4" type="ordered locus">Aboo_0735</name>
</gene>
<sequence>MVIALKTKVSDIMSRNPICVKAPGTKKDVLKTLVKYNITGVPVINEEGKFLGIVSRRDIFENPGEEQIAILMRRDVPTVKEDDSIEYAASVMLRYGRRHIVVVDDEKNVIGVITPQDFLEVIEERKISEPVEKYVTKPCFPLHLCTPLPVVFCAMSLSSLPAFPVVDDDGKLKGIVTDRDLFEKAEVDKSVAISELGLGDDEDSWTWEGLRNVIKLFYMEEKVTLPKIPVEKAMIKDPVTIFSKSPIWEAAKIMRKNNFSQLPVRNTHDDLIAMIYDSDLVASLVGVDYE</sequence>
<proteinExistence type="predicted"/>
<dbReference type="SUPFAM" id="SSF54631">
    <property type="entry name" value="CBS-domain pair"/>
    <property type="match status" value="2"/>
</dbReference>
<dbReference type="InterPro" id="IPR000644">
    <property type="entry name" value="CBS_dom"/>
</dbReference>
<dbReference type="EMBL" id="CP001941">
    <property type="protein sequence ID" value="ADD08546.1"/>
    <property type="molecule type" value="Genomic_DNA"/>
</dbReference>
<accession>D3TDB1</accession>
<organism evidence="4 5">
    <name type="scientific">Aciduliprofundum boonei (strain DSM 19572 / T469)</name>
    <dbReference type="NCBI Taxonomy" id="439481"/>
    <lineage>
        <taxon>Archaea</taxon>
        <taxon>Methanobacteriati</taxon>
        <taxon>Thermoplasmatota</taxon>
        <taxon>DHVE2 group</taxon>
        <taxon>Candidatus Aciduliprofundum</taxon>
    </lineage>
</organism>
<dbReference type="SMART" id="SM00116">
    <property type="entry name" value="CBS"/>
    <property type="match status" value="4"/>
</dbReference>
<evidence type="ECO:0000256" key="1">
    <source>
        <dbReference type="ARBA" id="ARBA00023122"/>
    </source>
</evidence>
<dbReference type="Gene3D" id="3.10.580.10">
    <property type="entry name" value="CBS-domain"/>
    <property type="match status" value="2"/>
</dbReference>
<protein>
    <submittedName>
        <fullName evidence="4">Signal transduction protein with CBS domains</fullName>
    </submittedName>
</protein>
<evidence type="ECO:0000313" key="5">
    <source>
        <dbReference type="Proteomes" id="UP000001400"/>
    </source>
</evidence>
<dbReference type="PANTHER" id="PTHR43080">
    <property type="entry name" value="CBS DOMAIN-CONTAINING PROTEIN CBSX3, MITOCHONDRIAL"/>
    <property type="match status" value="1"/>
</dbReference>
<dbReference type="HOGENOM" id="CLU_076812_1_0_2"/>
<reference evidence="4" key="1">
    <citation type="submission" date="2010-02" db="EMBL/GenBank/DDBJ databases">
        <title>Complete sequence of Aciduliprofundum boonei T469.</title>
        <authorList>
            <consortium name="US DOE Joint Genome Institute"/>
            <person name="Lucas S."/>
            <person name="Copeland A."/>
            <person name="Lapidus A."/>
            <person name="Cheng J.-F."/>
            <person name="Bruce D."/>
            <person name="Goodwin L."/>
            <person name="Pitluck S."/>
            <person name="Saunders E."/>
            <person name="Detter J.C."/>
            <person name="Han C."/>
            <person name="Tapia R."/>
            <person name="Land M."/>
            <person name="Hauser L."/>
            <person name="Kyrpides N."/>
            <person name="Mikhailova N."/>
            <person name="Flores G."/>
            <person name="Reysenbach A.-L."/>
            <person name="Woyke T."/>
        </authorList>
    </citation>
    <scope>NUCLEOTIDE SEQUENCE</scope>
    <source>
        <strain evidence="4">T469</strain>
    </source>
</reference>
<evidence type="ECO:0000313" key="4">
    <source>
        <dbReference type="EMBL" id="ADD08546.1"/>
    </source>
</evidence>
<feature type="domain" description="CBS" evidence="3">
    <location>
        <begin position="72"/>
        <end position="129"/>
    </location>
</feature>
<feature type="domain" description="CBS" evidence="3">
    <location>
        <begin position="135"/>
        <end position="193"/>
    </location>
</feature>
<dbReference type="InterPro" id="IPR051257">
    <property type="entry name" value="Diverse_CBS-Domain"/>
</dbReference>
<name>D3TDB1_ACIB4</name>
<feature type="domain" description="CBS" evidence="3">
    <location>
        <begin position="13"/>
        <end position="70"/>
    </location>
</feature>